<dbReference type="SUPFAM" id="SSF52374">
    <property type="entry name" value="Nucleotidylyl transferase"/>
    <property type="match status" value="1"/>
</dbReference>
<dbReference type="EC" id="6.1.1.2" evidence="3"/>
<evidence type="ECO:0000313" key="12">
    <source>
        <dbReference type="EMBL" id="KSA03339.1"/>
    </source>
</evidence>
<evidence type="ECO:0000313" key="13">
    <source>
        <dbReference type="Proteomes" id="UP000054251"/>
    </source>
</evidence>
<dbReference type="FunFam" id="1.10.240.10:FF:000002">
    <property type="entry name" value="Tryptophan--tRNA ligase"/>
    <property type="match status" value="1"/>
</dbReference>
<dbReference type="Proteomes" id="UP000054251">
    <property type="component" value="Unassembled WGS sequence"/>
</dbReference>
<evidence type="ECO:0000256" key="7">
    <source>
        <dbReference type="ARBA" id="ARBA00022917"/>
    </source>
</evidence>
<dbReference type="Pfam" id="PF00579">
    <property type="entry name" value="tRNA-synt_1b"/>
    <property type="match status" value="1"/>
</dbReference>
<dbReference type="CDD" id="cd00806">
    <property type="entry name" value="TrpRS_core"/>
    <property type="match status" value="1"/>
</dbReference>
<dbReference type="InterPro" id="IPR002305">
    <property type="entry name" value="aa-tRNA-synth_Ic"/>
</dbReference>
<keyword evidence="13" id="KW-1185">Reference proteome</keyword>
<dbReference type="GO" id="GO:0004830">
    <property type="term" value="F:tryptophan-tRNA ligase activity"/>
    <property type="evidence" value="ECO:0007669"/>
    <property type="project" value="UniProtKB-EC"/>
</dbReference>
<dbReference type="InterPro" id="IPR050203">
    <property type="entry name" value="Trp-tRNA_synthetase"/>
</dbReference>
<dbReference type="PRINTS" id="PR01039">
    <property type="entry name" value="TRNASYNTHTRP"/>
</dbReference>
<evidence type="ECO:0000256" key="8">
    <source>
        <dbReference type="ARBA" id="ARBA00023146"/>
    </source>
</evidence>
<dbReference type="PROSITE" id="PS00178">
    <property type="entry name" value="AA_TRNA_LIGASE_I"/>
    <property type="match status" value="1"/>
</dbReference>
<proteinExistence type="inferred from homology"/>
<dbReference type="RefSeq" id="XP_015469441.1">
    <property type="nucleotide sequence ID" value="XM_015609654.1"/>
</dbReference>
<dbReference type="InterPro" id="IPR014729">
    <property type="entry name" value="Rossmann-like_a/b/a_fold"/>
</dbReference>
<evidence type="ECO:0000256" key="6">
    <source>
        <dbReference type="ARBA" id="ARBA00022840"/>
    </source>
</evidence>
<dbReference type="FunFam" id="3.40.50.620:FF:000082">
    <property type="entry name" value="MSW1p Mitochondrial tryptophanyl-tRNA synthetase"/>
    <property type="match status" value="1"/>
</dbReference>
<dbReference type="InterPro" id="IPR001412">
    <property type="entry name" value="aa-tRNA-synth_I_CS"/>
</dbReference>
<dbReference type="AlphaFoldDB" id="A0A0V1Q488"/>
<keyword evidence="8 11" id="KW-0030">Aminoacyl-tRNA synthetase</keyword>
<dbReference type="InterPro" id="IPR002306">
    <property type="entry name" value="Trp-tRNA-ligase"/>
</dbReference>
<dbReference type="EMBL" id="LMYN01000010">
    <property type="protein sequence ID" value="KSA03339.1"/>
    <property type="molecule type" value="Genomic_DNA"/>
</dbReference>
<accession>A0A0V1Q488</accession>
<keyword evidence="7 11" id="KW-0648">Protein biosynthesis</keyword>
<dbReference type="Gene3D" id="1.10.240.10">
    <property type="entry name" value="Tyrosyl-Transfer RNA Synthetase"/>
    <property type="match status" value="1"/>
</dbReference>
<evidence type="ECO:0000256" key="9">
    <source>
        <dbReference type="ARBA" id="ARBA00030268"/>
    </source>
</evidence>
<organism evidence="12 13">
    <name type="scientific">Debaryomyces fabryi</name>
    <dbReference type="NCBI Taxonomy" id="58627"/>
    <lineage>
        <taxon>Eukaryota</taxon>
        <taxon>Fungi</taxon>
        <taxon>Dikarya</taxon>
        <taxon>Ascomycota</taxon>
        <taxon>Saccharomycotina</taxon>
        <taxon>Pichiomycetes</taxon>
        <taxon>Debaryomycetaceae</taxon>
        <taxon>Debaryomyces</taxon>
    </lineage>
</organism>
<evidence type="ECO:0000256" key="3">
    <source>
        <dbReference type="ARBA" id="ARBA00013161"/>
    </source>
</evidence>
<gene>
    <name evidence="12" type="ORF">AC631_00824</name>
</gene>
<comment type="similarity">
    <text evidence="2 11">Belongs to the class-I aminoacyl-tRNA synthetase family.</text>
</comment>
<comment type="subcellular location">
    <subcellularLocation>
        <location evidence="1">Mitochondrion matrix</location>
    </subcellularLocation>
</comment>
<name>A0A0V1Q488_9ASCO</name>
<keyword evidence="6 11" id="KW-0067">ATP-binding</keyword>
<sequence>MVMKRGTIRCLIGTSRFSRNYSQPSVNVIESVPKFPPNSTIFSLIQPTGKIHLGNYLGAIRNWKDLSESRSPGTKYIFGIADLHAITVPQNPGKLKENRYEAIASLLSAGIDPDACILYHQSSVPEHTELNWILTCITSMGSLNRMTQWKLKSQQIETSSIFDEKVLGKTKAGLLCYPVLQAADILIFKSTHVPVGDDQSQHLELCRNIASTFNHTFKTNYFALPSTLLTPAKKVLSLRNPTKKMSKSDADQNSCIYVTESPDVIAKKIKKATTDSIQGKIYYDPENRPGVSNLINIISGLSRKSVTDTVEDLLWIKDHKQLKDHVTEFIVEEFSNKRHLYNELMTDFSYLDLICKTGTTKAREITQINIQDIKKLVGLD</sequence>
<dbReference type="PANTHER" id="PTHR43766">
    <property type="entry name" value="TRYPTOPHAN--TRNA LIGASE, MITOCHONDRIAL"/>
    <property type="match status" value="1"/>
</dbReference>
<evidence type="ECO:0000256" key="10">
    <source>
        <dbReference type="ARBA" id="ARBA00069760"/>
    </source>
</evidence>
<keyword evidence="5 11" id="KW-0547">Nucleotide-binding</keyword>
<dbReference type="PANTHER" id="PTHR43766:SF1">
    <property type="entry name" value="TRYPTOPHAN--TRNA LIGASE, MITOCHONDRIAL"/>
    <property type="match status" value="1"/>
</dbReference>
<dbReference type="GeneID" id="26837833"/>
<reference evidence="12 13" key="1">
    <citation type="submission" date="2015-11" db="EMBL/GenBank/DDBJ databases">
        <title>The genome of Debaryomyces fabryi.</title>
        <authorList>
            <person name="Tafer H."/>
            <person name="Lopandic K."/>
        </authorList>
    </citation>
    <scope>NUCLEOTIDE SEQUENCE [LARGE SCALE GENOMIC DNA]</scope>
    <source>
        <strain evidence="12 13">CBS 789</strain>
    </source>
</reference>
<dbReference type="GO" id="GO:0070183">
    <property type="term" value="P:mitochondrial tryptophanyl-tRNA aminoacylation"/>
    <property type="evidence" value="ECO:0007669"/>
    <property type="project" value="TreeGrafter"/>
</dbReference>
<evidence type="ECO:0000256" key="5">
    <source>
        <dbReference type="ARBA" id="ARBA00022741"/>
    </source>
</evidence>
<dbReference type="GO" id="GO:0005759">
    <property type="term" value="C:mitochondrial matrix"/>
    <property type="evidence" value="ECO:0007669"/>
    <property type="project" value="UniProtKB-SubCell"/>
</dbReference>
<dbReference type="NCBIfam" id="TIGR00233">
    <property type="entry name" value="trpS"/>
    <property type="match status" value="1"/>
</dbReference>
<evidence type="ECO:0000256" key="11">
    <source>
        <dbReference type="RuleBase" id="RU363036"/>
    </source>
</evidence>
<dbReference type="GO" id="GO:0005524">
    <property type="term" value="F:ATP binding"/>
    <property type="evidence" value="ECO:0007669"/>
    <property type="project" value="UniProtKB-KW"/>
</dbReference>
<comment type="caution">
    <text evidence="12">The sequence shown here is derived from an EMBL/GenBank/DDBJ whole genome shotgun (WGS) entry which is preliminary data.</text>
</comment>
<evidence type="ECO:0000256" key="4">
    <source>
        <dbReference type="ARBA" id="ARBA00022598"/>
    </source>
</evidence>
<protein>
    <recommendedName>
        <fullName evidence="10">Tryptophan--tRNA ligase, mitochondrial</fullName>
        <ecNumber evidence="3">6.1.1.2</ecNumber>
    </recommendedName>
    <alternativeName>
        <fullName evidence="9">Tryptophanyl-tRNA synthetase</fullName>
    </alternativeName>
</protein>
<keyword evidence="4 11" id="KW-0436">Ligase</keyword>
<dbReference type="Gene3D" id="3.40.50.620">
    <property type="entry name" value="HUPs"/>
    <property type="match status" value="1"/>
</dbReference>
<evidence type="ECO:0000256" key="1">
    <source>
        <dbReference type="ARBA" id="ARBA00004305"/>
    </source>
</evidence>
<dbReference type="OrthoDB" id="15808at2759"/>
<evidence type="ECO:0000256" key="2">
    <source>
        <dbReference type="ARBA" id="ARBA00005594"/>
    </source>
</evidence>